<dbReference type="EMBL" id="JAHHGZ010000009">
    <property type="protein sequence ID" value="MBW4667836.1"/>
    <property type="molecule type" value="Genomic_DNA"/>
</dbReference>
<evidence type="ECO:0000313" key="3">
    <source>
        <dbReference type="Proteomes" id="UP000729701"/>
    </source>
</evidence>
<dbReference type="Pfam" id="PF05685">
    <property type="entry name" value="Uma2"/>
    <property type="match status" value="1"/>
</dbReference>
<name>A0A951QKZ8_9CYAN</name>
<dbReference type="InterPro" id="IPR008538">
    <property type="entry name" value="Uma2"/>
</dbReference>
<keyword evidence="2" id="KW-0378">Hydrolase</keyword>
<accession>A0A951QKZ8</accession>
<dbReference type="InterPro" id="IPR011335">
    <property type="entry name" value="Restrct_endonuc-II-like"/>
</dbReference>
<dbReference type="CDD" id="cd06260">
    <property type="entry name" value="DUF820-like"/>
    <property type="match status" value="1"/>
</dbReference>
<dbReference type="InterPro" id="IPR012296">
    <property type="entry name" value="Nuclease_put_TT1808"/>
</dbReference>
<evidence type="ECO:0000259" key="1">
    <source>
        <dbReference type="Pfam" id="PF05685"/>
    </source>
</evidence>
<gene>
    <name evidence="2" type="ORF">KME60_10490</name>
</gene>
<protein>
    <submittedName>
        <fullName evidence="2">Uma2 family endonuclease</fullName>
    </submittedName>
</protein>
<evidence type="ECO:0000313" key="2">
    <source>
        <dbReference type="EMBL" id="MBW4667836.1"/>
    </source>
</evidence>
<feature type="domain" description="Putative restriction endonuclease" evidence="1">
    <location>
        <begin position="13"/>
        <end position="198"/>
    </location>
</feature>
<dbReference type="GO" id="GO:0004519">
    <property type="term" value="F:endonuclease activity"/>
    <property type="evidence" value="ECO:0007669"/>
    <property type="project" value="UniProtKB-KW"/>
</dbReference>
<keyword evidence="2" id="KW-0255">Endonuclease</keyword>
<keyword evidence="2" id="KW-0540">Nuclease</keyword>
<dbReference type="Proteomes" id="UP000729701">
    <property type="component" value="Unassembled WGS sequence"/>
</dbReference>
<comment type="caution">
    <text evidence="2">The sequence shown here is derived from an EMBL/GenBank/DDBJ whole genome shotgun (WGS) entry which is preliminary data.</text>
</comment>
<dbReference type="PANTHER" id="PTHR34107:SF2">
    <property type="entry name" value="SLL0888 PROTEIN"/>
    <property type="match status" value="1"/>
</dbReference>
<organism evidence="2 3">
    <name type="scientific">Cyanomargarita calcarea GSE-NOS-MK-12-04C</name>
    <dbReference type="NCBI Taxonomy" id="2839659"/>
    <lineage>
        <taxon>Bacteria</taxon>
        <taxon>Bacillati</taxon>
        <taxon>Cyanobacteriota</taxon>
        <taxon>Cyanophyceae</taxon>
        <taxon>Nostocales</taxon>
        <taxon>Cyanomargaritaceae</taxon>
        <taxon>Cyanomargarita</taxon>
    </lineage>
</organism>
<sequence>MTQTQTELKLFTFDEFAEWYPNDGKRYELYDGVIIEMPQPTGDHTDIISFLLKLILLEIEKLNLSYRVSSSAFVKTPNAKSGYLPDMLVINHDNLVNEPLWKKQSTLISPESIPLIIEIVSSNWSDDYYKKFADYQSMGIAEYWIVDFEAYGGRVFIGNPKVPTIFICELVEGEYQMTPFRGTERIISPTFPELNLTAQQIFDSVAV</sequence>
<proteinExistence type="predicted"/>
<reference evidence="2" key="2">
    <citation type="journal article" date="2022" name="Microbiol. Resour. Announc.">
        <title>Metagenome Sequencing to Explore Phylogenomics of Terrestrial Cyanobacteria.</title>
        <authorList>
            <person name="Ward R.D."/>
            <person name="Stajich J.E."/>
            <person name="Johansen J.R."/>
            <person name="Huntemann M."/>
            <person name="Clum A."/>
            <person name="Foster B."/>
            <person name="Foster B."/>
            <person name="Roux S."/>
            <person name="Palaniappan K."/>
            <person name="Varghese N."/>
            <person name="Mukherjee S."/>
            <person name="Reddy T.B.K."/>
            <person name="Daum C."/>
            <person name="Copeland A."/>
            <person name="Chen I.A."/>
            <person name="Ivanova N.N."/>
            <person name="Kyrpides N.C."/>
            <person name="Shapiro N."/>
            <person name="Eloe-Fadrosh E.A."/>
            <person name="Pietrasiak N."/>
        </authorList>
    </citation>
    <scope>NUCLEOTIDE SEQUENCE</scope>
    <source>
        <strain evidence="2">GSE-NOS-MK-12-04C</strain>
    </source>
</reference>
<dbReference type="Gene3D" id="3.90.1570.10">
    <property type="entry name" value="tt1808, chain A"/>
    <property type="match status" value="1"/>
</dbReference>
<reference evidence="2" key="1">
    <citation type="submission" date="2021-05" db="EMBL/GenBank/DDBJ databases">
        <authorList>
            <person name="Pietrasiak N."/>
            <person name="Ward R."/>
            <person name="Stajich J.E."/>
            <person name="Kurbessoian T."/>
        </authorList>
    </citation>
    <scope>NUCLEOTIDE SEQUENCE</scope>
    <source>
        <strain evidence="2">GSE-NOS-MK-12-04C</strain>
    </source>
</reference>
<dbReference type="SUPFAM" id="SSF52980">
    <property type="entry name" value="Restriction endonuclease-like"/>
    <property type="match status" value="1"/>
</dbReference>
<dbReference type="PANTHER" id="PTHR34107">
    <property type="entry name" value="SLL0198 PROTEIN-RELATED"/>
    <property type="match status" value="1"/>
</dbReference>
<dbReference type="AlphaFoldDB" id="A0A951QKZ8"/>